<evidence type="ECO:0000313" key="2">
    <source>
        <dbReference type="EMBL" id="MBB4982854.1"/>
    </source>
</evidence>
<keyword evidence="1" id="KW-0812">Transmembrane</keyword>
<keyword evidence="1" id="KW-0472">Membrane</keyword>
<keyword evidence="1" id="KW-1133">Transmembrane helix</keyword>
<proteinExistence type="predicted"/>
<dbReference type="InterPro" id="IPR045629">
    <property type="entry name" value="DUF6232"/>
</dbReference>
<gene>
    <name evidence="2" type="ORF">GGE06_003786</name>
</gene>
<reference evidence="2 3" key="1">
    <citation type="submission" date="2020-08" db="EMBL/GenBank/DDBJ databases">
        <title>Genomic Encyclopedia of Type Strains, Phase III (KMG-III): the genomes of soil and plant-associated and newly described type strains.</title>
        <authorList>
            <person name="Whitman W."/>
        </authorList>
    </citation>
    <scope>NUCLEOTIDE SEQUENCE [LARGE SCALE GENOMIC DNA]</scope>
    <source>
        <strain evidence="2 3">SFB5A</strain>
    </source>
</reference>
<dbReference type="EMBL" id="JACHJY010000005">
    <property type="protein sequence ID" value="MBB4982854.1"/>
    <property type="molecule type" value="Genomic_DNA"/>
</dbReference>
<keyword evidence="3" id="KW-1185">Reference proteome</keyword>
<name>A0A7W7U0Q0_9ACTN</name>
<feature type="transmembrane region" description="Helical" evidence="1">
    <location>
        <begin position="47"/>
        <end position="65"/>
    </location>
</feature>
<dbReference type="RefSeq" id="WP_116158702.1">
    <property type="nucleotide sequence ID" value="NZ_JACHJY010000005.1"/>
</dbReference>
<evidence type="ECO:0000256" key="1">
    <source>
        <dbReference type="SAM" id="Phobius"/>
    </source>
</evidence>
<organism evidence="2 3">
    <name type="scientific">Streptomyces nymphaeiformis</name>
    <dbReference type="NCBI Taxonomy" id="2663842"/>
    <lineage>
        <taxon>Bacteria</taxon>
        <taxon>Bacillati</taxon>
        <taxon>Actinomycetota</taxon>
        <taxon>Actinomycetes</taxon>
        <taxon>Kitasatosporales</taxon>
        <taxon>Streptomycetaceae</taxon>
        <taxon>Streptomyces</taxon>
    </lineage>
</organism>
<dbReference type="Proteomes" id="UP000582643">
    <property type="component" value="Unassembled WGS sequence"/>
</dbReference>
<accession>A0A7W7U0Q0</accession>
<sequence>MARRKVITVRVSKRVLWIGAEAYPLQNIARATTVRIKPPRARAVGRFLKYVLITALLAVGGLAVARSGEVTDSDRELITQGVTVTASVLGAAFLLQLIVVLVTRTYYALVIETSGNPRTVLASVDRNEVHELVRDIMRAIDDPAFPGFVKQMTTYNIGSMRDFYNASGAGSVGRMGSDR</sequence>
<evidence type="ECO:0000313" key="3">
    <source>
        <dbReference type="Proteomes" id="UP000582643"/>
    </source>
</evidence>
<protein>
    <submittedName>
        <fullName evidence="2">Uncharacterized protein</fullName>
    </submittedName>
</protein>
<feature type="transmembrane region" description="Helical" evidence="1">
    <location>
        <begin position="77"/>
        <end position="102"/>
    </location>
</feature>
<comment type="caution">
    <text evidence="2">The sequence shown here is derived from an EMBL/GenBank/DDBJ whole genome shotgun (WGS) entry which is preliminary data.</text>
</comment>
<dbReference type="AlphaFoldDB" id="A0A7W7U0Q0"/>
<dbReference type="Pfam" id="PF19744">
    <property type="entry name" value="DUF6232"/>
    <property type="match status" value="1"/>
</dbReference>